<name>A0A368QDG7_SETIT</name>
<protein>
    <submittedName>
        <fullName evidence="1">Uncharacterized protein</fullName>
    </submittedName>
</protein>
<proteinExistence type="predicted"/>
<dbReference type="AlphaFoldDB" id="A0A368QDG7"/>
<accession>A0A368QDG7</accession>
<gene>
    <name evidence="1" type="ORF">SETIT_3G096500v2</name>
</gene>
<evidence type="ECO:0000313" key="1">
    <source>
        <dbReference type="EMBL" id="RCV15922.1"/>
    </source>
</evidence>
<dbReference type="PANTHER" id="PTHR31264:SF3">
    <property type="entry name" value="OS07G0554100 PROTEIN"/>
    <property type="match status" value="1"/>
</dbReference>
<dbReference type="PANTHER" id="PTHR31264">
    <property type="entry name" value="OS07G0554500 PROTEIN-RELATED"/>
    <property type="match status" value="1"/>
</dbReference>
<reference evidence="1" key="2">
    <citation type="submission" date="2015-07" db="EMBL/GenBank/DDBJ databases">
        <authorList>
            <person name="Noorani M."/>
        </authorList>
    </citation>
    <scope>NUCLEOTIDE SEQUENCE</scope>
    <source>
        <strain evidence="1">Yugu1</strain>
    </source>
</reference>
<sequence length="232" mass="26490">MAAVFVYPSLSVTWTAGTSASWEALGLHQEERMTPPSWWSSYVYGCLYCKALKSNKFLKLDVNRMEFSAVSLLPNHENRQVLVVEAGEGKIGIPGRIFGQEIPESWRYSIRRIYCPTRLKIHLQNKSLAFSVEEVRFPHLRSRHRRLRGSVQHVVVDVAISFPTLCSHHSCHREGYDTIATTEYEALMCYTTRSVAALRLVPRVNLRRKGKSSSHLETLNLRPFQGKAGRES</sequence>
<reference evidence="1" key="1">
    <citation type="journal article" date="2012" name="Nat. Biotechnol.">
        <title>Reference genome sequence of the model plant Setaria.</title>
        <authorList>
            <person name="Bennetzen J.L."/>
            <person name="Schmutz J."/>
            <person name="Wang H."/>
            <person name="Percifield R."/>
            <person name="Hawkins J."/>
            <person name="Pontaroli A.C."/>
            <person name="Estep M."/>
            <person name="Feng L."/>
            <person name="Vaughn J.N."/>
            <person name="Grimwood J."/>
            <person name="Jenkins J."/>
            <person name="Barry K."/>
            <person name="Lindquist E."/>
            <person name="Hellsten U."/>
            <person name="Deshpande S."/>
            <person name="Wang X."/>
            <person name="Wu X."/>
            <person name="Mitros T."/>
            <person name="Triplett J."/>
            <person name="Yang X."/>
            <person name="Ye C.Y."/>
            <person name="Mauro-Herrera M."/>
            <person name="Wang L."/>
            <person name="Li P."/>
            <person name="Sharma M."/>
            <person name="Sharma R."/>
            <person name="Ronald P.C."/>
            <person name="Panaud O."/>
            <person name="Kellogg E.A."/>
            <person name="Brutnell T.P."/>
            <person name="Doust A.N."/>
            <person name="Tuskan G.A."/>
            <person name="Rokhsar D."/>
            <person name="Devos K.M."/>
        </authorList>
    </citation>
    <scope>NUCLEOTIDE SEQUENCE [LARGE SCALE GENOMIC DNA]</scope>
    <source>
        <strain evidence="1">Yugu1</strain>
    </source>
</reference>
<dbReference type="EMBL" id="CM003530">
    <property type="protein sequence ID" value="RCV15922.1"/>
    <property type="molecule type" value="Genomic_DNA"/>
</dbReference>
<organism evidence="1">
    <name type="scientific">Setaria italica</name>
    <name type="common">Foxtail millet</name>
    <name type="synonym">Panicum italicum</name>
    <dbReference type="NCBI Taxonomy" id="4555"/>
    <lineage>
        <taxon>Eukaryota</taxon>
        <taxon>Viridiplantae</taxon>
        <taxon>Streptophyta</taxon>
        <taxon>Embryophyta</taxon>
        <taxon>Tracheophyta</taxon>
        <taxon>Spermatophyta</taxon>
        <taxon>Magnoliopsida</taxon>
        <taxon>Liliopsida</taxon>
        <taxon>Poales</taxon>
        <taxon>Poaceae</taxon>
        <taxon>PACMAD clade</taxon>
        <taxon>Panicoideae</taxon>
        <taxon>Panicodae</taxon>
        <taxon>Paniceae</taxon>
        <taxon>Cenchrinae</taxon>
        <taxon>Setaria</taxon>
    </lineage>
</organism>